<feature type="compositionally biased region" description="Acidic residues" evidence="6">
    <location>
        <begin position="1008"/>
        <end position="1019"/>
    </location>
</feature>
<feature type="compositionally biased region" description="Basic and acidic residues" evidence="6">
    <location>
        <begin position="758"/>
        <end position="769"/>
    </location>
</feature>
<comment type="similarity">
    <text evidence="2">Belongs to the VAC14 family.</text>
</comment>
<protein>
    <recommendedName>
        <fullName evidence="7">Vacuolar protein 14 C-terminal Fig4-binding domain-containing protein</fullName>
    </recommendedName>
</protein>
<evidence type="ECO:0000256" key="1">
    <source>
        <dbReference type="ARBA" id="ARBA00004308"/>
    </source>
</evidence>
<feature type="region of interest" description="Disordered" evidence="6">
    <location>
        <begin position="478"/>
        <end position="498"/>
    </location>
</feature>
<dbReference type="SUPFAM" id="SSF48371">
    <property type="entry name" value="ARM repeat"/>
    <property type="match status" value="1"/>
</dbReference>
<evidence type="ECO:0000313" key="9">
    <source>
        <dbReference type="Proteomes" id="UP001139887"/>
    </source>
</evidence>
<dbReference type="GO" id="GO:0000329">
    <property type="term" value="C:fungal-type vacuole membrane"/>
    <property type="evidence" value="ECO:0007669"/>
    <property type="project" value="TreeGrafter"/>
</dbReference>
<dbReference type="GO" id="GO:0010008">
    <property type="term" value="C:endosome membrane"/>
    <property type="evidence" value="ECO:0007669"/>
    <property type="project" value="TreeGrafter"/>
</dbReference>
<dbReference type="InterPro" id="IPR026825">
    <property type="entry name" value="Vac14"/>
</dbReference>
<dbReference type="Proteomes" id="UP001139887">
    <property type="component" value="Unassembled WGS sequence"/>
</dbReference>
<keyword evidence="3" id="KW-0677">Repeat</keyword>
<dbReference type="OrthoDB" id="5574975at2759"/>
<feature type="region of interest" description="Disordered" evidence="6">
    <location>
        <begin position="640"/>
        <end position="668"/>
    </location>
</feature>
<evidence type="ECO:0000256" key="6">
    <source>
        <dbReference type="SAM" id="MobiDB-lite"/>
    </source>
</evidence>
<feature type="compositionally biased region" description="Acidic residues" evidence="6">
    <location>
        <begin position="991"/>
        <end position="1001"/>
    </location>
</feature>
<name>A0A9W8I7G4_9FUNG</name>
<evidence type="ECO:0000313" key="8">
    <source>
        <dbReference type="EMBL" id="KAJ2850005.1"/>
    </source>
</evidence>
<evidence type="ECO:0000256" key="3">
    <source>
        <dbReference type="ARBA" id="ARBA00022737"/>
    </source>
</evidence>
<accession>A0A9W8I7G4</accession>
<proteinExistence type="inferred from homology"/>
<comment type="caution">
    <text evidence="8">The sequence shown here is derived from an EMBL/GenBank/DDBJ whole genome shotgun (WGS) entry which is preliminary data.</text>
</comment>
<evidence type="ECO:0000256" key="5">
    <source>
        <dbReference type="PROSITE-ProRule" id="PRU00103"/>
    </source>
</evidence>
<feature type="compositionally biased region" description="Polar residues" evidence="6">
    <location>
        <begin position="699"/>
        <end position="711"/>
    </location>
</feature>
<evidence type="ECO:0000259" key="7">
    <source>
        <dbReference type="Pfam" id="PF11916"/>
    </source>
</evidence>
<feature type="region of interest" description="Disordered" evidence="6">
    <location>
        <begin position="680"/>
        <end position="773"/>
    </location>
</feature>
<dbReference type="InterPro" id="IPR016024">
    <property type="entry name" value="ARM-type_fold"/>
</dbReference>
<evidence type="ECO:0000256" key="2">
    <source>
        <dbReference type="ARBA" id="ARBA00010225"/>
    </source>
</evidence>
<dbReference type="PANTHER" id="PTHR16023:SF0">
    <property type="entry name" value="PROTEIN VAC14 HOMOLOG"/>
    <property type="match status" value="1"/>
</dbReference>
<feature type="compositionally biased region" description="Polar residues" evidence="6">
    <location>
        <begin position="485"/>
        <end position="498"/>
    </location>
</feature>
<keyword evidence="9" id="KW-1185">Reference proteome</keyword>
<sequence>MPTDSKNASVIPTGLAKALSDKLYDKQRAATLKVERLVLEALDADDEQKIYRLVAELATDYATSEKESARIGGLVALAATAVALTHINIRPFLPHMVPPMVSALSDGESKVRYFACESLYNVAKVSRGNILRWFNDIFDGLARVTADSVKTVKDGADYLDRLIKDIVAEQAATCLDWYESEEGSSPDDAGALGRDMGSNDSDAANVKAADESTPEALAKQSVLESSMAAAAAAAAAADNADIDAVADVSRAPLLPRGPRLAFSLEKFVPLLSERMHTYKPSTRLYLIEWIRVLDSVPGLDLIVYLPEFLDGLLRFLSDPSDDVRNKTQSLLGELLNEIRECVELQGMQLDSRGYDVDITSDRLGAESEGEIGSLSVPGGSPNVQRHGSVSRARVRSSTLQSDVHVEGRFSAESPQPYGYTYSSSGTPVSPVPRVQSRASSSVMAGAGSNNVTGSFGQRYAAGGTPSTSVTAAALGVLSPDRPQSRGASQQPYLTGEQSNRSAVSLMSSALASGQLHGMSDELRMAARRKKIRAARAGASTVPGSRVEIDFARCVSILVPHIESNDQEIQGTALLWIYQFTWLCPQVIVAAVPTLVNAVLPSVSHPMPTHRRTAEDVNEQLYSLVQAAPDPVHRRVQKFHTSTNEIDDDEQRQQALGSASDRPWLRPATRPLTPVTVTASATAGATSASGQQQAAPDLFNDTSSSVVTQQQPLPGARSRTGSMLQNAEPGSATASTVPSRVASPPPIQTRPTANDEEEEKQKQQRRESNSEPHLLADIAQLDINAGPEEYETVIDEPFNYEQAATAVMELFAKNVHEPTKVAGMQWLLLLHRKAPWRILTPEDMSFPVLLKMLGDSSEQVVKLDLELFAQISAYSQDDMYNGRVQAVPAYDVDVRDMPYLSRFLGSLLQMFATDRVLLETRGALMVRQLCVVLDAQLVFCLFARLLLLPRFSVDMSQNNRSAFPEAGKGPGQHQTDVVEGHGTSSNVYGDTAVDEGDDDSVDEAGITTEGEDYEDEETEEQTSLADLEFISVMVQHLNWVLVTAPETESLRLTLRRYSAAVPLSAPGLPSLRMAVYNHSALIGRDFMAGTRTSAYSDDSTGAAGRNRAGSGGVRGRGRGTSNSNGSLLSSAAATVSAAVSELKPARLVRAPPTSAGSASSSTLPRTTGRSTTASSGKTLTSSAVPTSKSGVPASGLRSRGSTLDGTDRGGRIGGGGSKVSLPPGQQQRRGRRQSQGGGASSVVERARSALASGLETMQSVIEQNQQSHGLFLALFGTWSHNSAACLTLCLLSQHYGVSAELVSVFGQLTQDLTVSFLVQLDKLVQLIESPVFTFLRLQLLDPAQHPRLLRTLYGLLMLLPQSSAFAILRNRLSTVAMVPTAASAQFAIAPPYSERNLMGHSSNGDGQQQQQSSKGMQLHYHYHYHARPTSKQQMSAYATDTSTAATAPSIHNQQQQQLCSALGVSTADVNELARALAICSVHQQLSLVDTSRGSHESVSNTIVAPPQQALRDLFELQLAGDDEINRGMATDNWCSCSQCTANSLDAIDLRQAASGNNKRSLGIMPNIYNDYRQVQLLVEDYKAVRRHHAQALARNH</sequence>
<feature type="compositionally biased region" description="Low complexity" evidence="6">
    <location>
        <begin position="1149"/>
        <end position="1177"/>
    </location>
</feature>
<feature type="region of interest" description="Disordered" evidence="6">
    <location>
        <begin position="961"/>
        <end position="1020"/>
    </location>
</feature>
<dbReference type="Pfam" id="PF12755">
    <property type="entry name" value="Vac14_Fab1_bd"/>
    <property type="match status" value="1"/>
</dbReference>
<reference evidence="8" key="1">
    <citation type="submission" date="2022-07" db="EMBL/GenBank/DDBJ databases">
        <title>Phylogenomic reconstructions and comparative analyses of Kickxellomycotina fungi.</title>
        <authorList>
            <person name="Reynolds N.K."/>
            <person name="Stajich J.E."/>
            <person name="Barry K."/>
            <person name="Grigoriev I.V."/>
            <person name="Crous P."/>
            <person name="Smith M.E."/>
        </authorList>
    </citation>
    <scope>NUCLEOTIDE SEQUENCE</scope>
    <source>
        <strain evidence="8">NRRL 1566</strain>
    </source>
</reference>
<dbReference type="GO" id="GO:0006661">
    <property type="term" value="P:phosphatidylinositol biosynthetic process"/>
    <property type="evidence" value="ECO:0007669"/>
    <property type="project" value="InterPro"/>
</dbReference>
<feature type="region of interest" description="Disordered" evidence="6">
    <location>
        <begin position="1146"/>
        <end position="1241"/>
    </location>
</feature>
<feature type="region of interest" description="Disordered" evidence="6">
    <location>
        <begin position="367"/>
        <end position="445"/>
    </location>
</feature>
<dbReference type="PANTHER" id="PTHR16023">
    <property type="entry name" value="TAX1 BINDING PROTEIN-RELATED"/>
    <property type="match status" value="1"/>
</dbReference>
<dbReference type="Pfam" id="PF11916">
    <property type="entry name" value="Vac14_Fig4_bd"/>
    <property type="match status" value="1"/>
</dbReference>
<organism evidence="8 9">
    <name type="scientific">Coemansia brasiliensis</name>
    <dbReference type="NCBI Taxonomy" id="2650707"/>
    <lineage>
        <taxon>Eukaryota</taxon>
        <taxon>Fungi</taxon>
        <taxon>Fungi incertae sedis</taxon>
        <taxon>Zoopagomycota</taxon>
        <taxon>Kickxellomycotina</taxon>
        <taxon>Kickxellomycetes</taxon>
        <taxon>Kickxellales</taxon>
        <taxon>Kickxellaceae</taxon>
        <taxon>Coemansia</taxon>
    </lineage>
</organism>
<feature type="repeat" description="HEAT" evidence="5">
    <location>
        <begin position="96"/>
        <end position="132"/>
    </location>
</feature>
<dbReference type="InterPro" id="IPR021841">
    <property type="entry name" value="VAC14_Fig4p-bd"/>
</dbReference>
<dbReference type="Gene3D" id="1.25.10.10">
    <property type="entry name" value="Leucine-rich Repeat Variant"/>
    <property type="match status" value="2"/>
</dbReference>
<comment type="subcellular location">
    <subcellularLocation>
        <location evidence="1">Endomembrane system</location>
    </subcellularLocation>
</comment>
<dbReference type="EMBL" id="JANBUW010000048">
    <property type="protein sequence ID" value="KAJ2850005.1"/>
    <property type="molecule type" value="Genomic_DNA"/>
</dbReference>
<feature type="compositionally biased region" description="Low complexity" evidence="6">
    <location>
        <begin position="1098"/>
        <end position="1107"/>
    </location>
</feature>
<feature type="domain" description="Vacuolar protein 14 C-terminal Fig4-binding" evidence="7">
    <location>
        <begin position="1262"/>
        <end position="1374"/>
    </location>
</feature>
<feature type="region of interest" description="Disordered" evidence="6">
    <location>
        <begin position="1093"/>
        <end position="1126"/>
    </location>
</feature>
<feature type="compositionally biased region" description="Polar residues" evidence="6">
    <location>
        <begin position="436"/>
        <end position="445"/>
    </location>
</feature>
<gene>
    <name evidence="8" type="ORF">IWW36_002233</name>
</gene>
<dbReference type="PROSITE" id="PS50077">
    <property type="entry name" value="HEAT_REPEAT"/>
    <property type="match status" value="1"/>
</dbReference>
<dbReference type="InterPro" id="IPR011989">
    <property type="entry name" value="ARM-like"/>
</dbReference>
<dbReference type="GO" id="GO:0070772">
    <property type="term" value="C:PAS complex"/>
    <property type="evidence" value="ECO:0007669"/>
    <property type="project" value="InterPro"/>
</dbReference>
<dbReference type="InterPro" id="IPR021133">
    <property type="entry name" value="HEAT_type_2"/>
</dbReference>
<feature type="compositionally biased region" description="Polar residues" evidence="6">
    <location>
        <begin position="1178"/>
        <end position="1188"/>
    </location>
</feature>
<feature type="region of interest" description="Disordered" evidence="6">
    <location>
        <begin position="179"/>
        <end position="211"/>
    </location>
</feature>
<feature type="compositionally biased region" description="Low complexity" evidence="6">
    <location>
        <begin position="680"/>
        <end position="694"/>
    </location>
</feature>
<keyword evidence="4" id="KW-0472">Membrane</keyword>
<evidence type="ECO:0000256" key="4">
    <source>
        <dbReference type="ARBA" id="ARBA00023136"/>
    </source>
</evidence>